<dbReference type="Gene3D" id="3.30.565.10">
    <property type="entry name" value="Histidine kinase-like ATPase, C-terminal domain"/>
    <property type="match status" value="1"/>
</dbReference>
<protein>
    <recommendedName>
        <fullName evidence="2">histidine kinase</fullName>
        <ecNumber evidence="2">2.7.13.3</ecNumber>
    </recommendedName>
</protein>
<gene>
    <name evidence="7" type="ORF">CW360_05450</name>
</gene>
<evidence type="ECO:0000256" key="2">
    <source>
        <dbReference type="ARBA" id="ARBA00012438"/>
    </source>
</evidence>
<dbReference type="CDD" id="cd00082">
    <property type="entry name" value="HisKA"/>
    <property type="match status" value="1"/>
</dbReference>
<dbReference type="InterPro" id="IPR036097">
    <property type="entry name" value="HisK_dim/P_sf"/>
</dbReference>
<keyword evidence="3" id="KW-0597">Phosphoprotein</keyword>
<dbReference type="Gene3D" id="1.10.287.130">
    <property type="match status" value="1"/>
</dbReference>
<dbReference type="PANTHER" id="PTHR43065:SF42">
    <property type="entry name" value="TWO-COMPONENT SENSOR PPRA"/>
    <property type="match status" value="1"/>
</dbReference>
<dbReference type="EMBL" id="PIYS01000006">
    <property type="protein sequence ID" value="PKF71845.1"/>
    <property type="molecule type" value="Genomic_DNA"/>
</dbReference>
<dbReference type="PANTHER" id="PTHR43065">
    <property type="entry name" value="SENSOR HISTIDINE KINASE"/>
    <property type="match status" value="1"/>
</dbReference>
<reference evidence="8" key="1">
    <citation type="submission" date="2017-12" db="EMBL/GenBank/DDBJ databases">
        <authorList>
            <person name="Yu X.-Y."/>
        </authorList>
    </citation>
    <scope>NUCLEOTIDE SEQUENCE [LARGE SCALE GENOMIC DNA]</scope>
    <source>
        <strain evidence="8">ZYSR67-Z</strain>
    </source>
</reference>
<dbReference type="Pfam" id="PF02518">
    <property type="entry name" value="HATPase_c"/>
    <property type="match status" value="1"/>
</dbReference>
<dbReference type="GO" id="GO:0000155">
    <property type="term" value="F:phosphorelay sensor kinase activity"/>
    <property type="evidence" value="ECO:0007669"/>
    <property type="project" value="InterPro"/>
</dbReference>
<comment type="catalytic activity">
    <reaction evidence="1">
        <text>ATP + protein L-histidine = ADP + protein N-phospho-L-histidine.</text>
        <dbReference type="EC" id="2.7.13.3"/>
    </reaction>
</comment>
<dbReference type="InterPro" id="IPR004358">
    <property type="entry name" value="Sig_transdc_His_kin-like_C"/>
</dbReference>
<name>A0A2I0CRP7_9PSED</name>
<dbReference type="AlphaFoldDB" id="A0A2I0CRP7"/>
<keyword evidence="5" id="KW-0472">Membrane</keyword>
<keyword evidence="4" id="KW-0175">Coiled coil</keyword>
<feature type="transmembrane region" description="Helical" evidence="5">
    <location>
        <begin position="170"/>
        <end position="192"/>
    </location>
</feature>
<dbReference type="InterPro" id="IPR003594">
    <property type="entry name" value="HATPase_dom"/>
</dbReference>
<evidence type="ECO:0000313" key="8">
    <source>
        <dbReference type="Proteomes" id="UP000242861"/>
    </source>
</evidence>
<organism evidence="7 8">
    <name type="scientific">Pseudomonas fluvialis</name>
    <dbReference type="NCBI Taxonomy" id="1793966"/>
    <lineage>
        <taxon>Bacteria</taxon>
        <taxon>Pseudomonadati</taxon>
        <taxon>Pseudomonadota</taxon>
        <taxon>Gammaproteobacteria</taxon>
        <taxon>Pseudomonadales</taxon>
        <taxon>Pseudomonadaceae</taxon>
        <taxon>Pseudomonas</taxon>
    </lineage>
</organism>
<proteinExistence type="predicted"/>
<dbReference type="InterPro" id="IPR003661">
    <property type="entry name" value="HisK_dim/P_dom"/>
</dbReference>
<evidence type="ECO:0000256" key="1">
    <source>
        <dbReference type="ARBA" id="ARBA00000085"/>
    </source>
</evidence>
<evidence type="ECO:0000256" key="5">
    <source>
        <dbReference type="SAM" id="Phobius"/>
    </source>
</evidence>
<keyword evidence="5" id="KW-1133">Transmembrane helix</keyword>
<dbReference type="PROSITE" id="PS50109">
    <property type="entry name" value="HIS_KIN"/>
    <property type="match status" value="1"/>
</dbReference>
<dbReference type="InterPro" id="IPR005467">
    <property type="entry name" value="His_kinase_dom"/>
</dbReference>
<dbReference type="CDD" id="cd00075">
    <property type="entry name" value="HATPase"/>
    <property type="match status" value="1"/>
</dbReference>
<dbReference type="SUPFAM" id="SSF47384">
    <property type="entry name" value="Homodimeric domain of signal transducing histidine kinase"/>
    <property type="match status" value="1"/>
</dbReference>
<comment type="caution">
    <text evidence="7">The sequence shown here is derived from an EMBL/GenBank/DDBJ whole genome shotgun (WGS) entry which is preliminary data.</text>
</comment>
<keyword evidence="5" id="KW-0812">Transmembrane</keyword>
<feature type="domain" description="Histidine kinase" evidence="6">
    <location>
        <begin position="306"/>
        <end position="537"/>
    </location>
</feature>
<dbReference type="SMART" id="SM00387">
    <property type="entry name" value="HATPase_c"/>
    <property type="match status" value="1"/>
</dbReference>
<dbReference type="SUPFAM" id="SSF55874">
    <property type="entry name" value="ATPase domain of HSP90 chaperone/DNA topoisomerase II/histidine kinase"/>
    <property type="match status" value="1"/>
</dbReference>
<evidence type="ECO:0000256" key="4">
    <source>
        <dbReference type="SAM" id="Coils"/>
    </source>
</evidence>
<dbReference type="InterPro" id="IPR036890">
    <property type="entry name" value="HATPase_C_sf"/>
</dbReference>
<accession>A0A2I0CRP7</accession>
<evidence type="ECO:0000259" key="6">
    <source>
        <dbReference type="PROSITE" id="PS50109"/>
    </source>
</evidence>
<feature type="coiled-coil region" evidence="4">
    <location>
        <begin position="252"/>
        <end position="297"/>
    </location>
</feature>
<feature type="transmembrane region" description="Helical" evidence="5">
    <location>
        <begin position="25"/>
        <end position="46"/>
    </location>
</feature>
<dbReference type="PRINTS" id="PR00344">
    <property type="entry name" value="BCTRLSENSOR"/>
</dbReference>
<sequence length="542" mass="59681">MMRRAERSAPGQTLSSVSHSLSRRLLRSTLVLALGLGLLISVLLVVQDYRQVAAQPDRDMQALAGLTLEPASAIVFALDSKLAEELLKGSLKQPAIQFSRISLNRGERFAERQRDLQSGALRPLSDSLFGRTREYRWPLYAEQLAEREELGELLFVVDTFHYGKVFLERALLTLLGTLFYALLLSLTLLWVFSVQVSRPLFSVIGSIAQVDMDCPEQARLHEPQGHADSEIGLLVRLTNQHLQAIALTLEQLRAAESSLKQYSDALESKVAERTLALSQSVEQLQQAQSQLIESEKLAALGGLVAGVAHEVNTPLGIAVTATSVLSETLDSLRQQFTAQTLTSQQFSDLLAQASDSTQMLVNNLQRAARLVRDFKQTAVDQVSEARSQFQVEQVLRALIASLHPETRKVPVEPLLECPSGLQMNSLPGVLTQVLANLILNSVRHAFADQAAPLIEIRLQEQGEHVLLDYRDNGCGVPESLRERIFEPFFTTKRGSGGSGLGLNIVYNLVTRKLGGKLEFSSQPGQGVHFRLSLPRELPAFGA</sequence>
<dbReference type="Proteomes" id="UP000242861">
    <property type="component" value="Unassembled WGS sequence"/>
</dbReference>
<dbReference type="EC" id="2.7.13.3" evidence="2"/>
<evidence type="ECO:0000313" key="7">
    <source>
        <dbReference type="EMBL" id="PKF71845.1"/>
    </source>
</evidence>
<dbReference type="RefSeq" id="WP_101193011.1">
    <property type="nucleotide sequence ID" value="NZ_PIYS01000006.1"/>
</dbReference>
<evidence type="ECO:0000256" key="3">
    <source>
        <dbReference type="ARBA" id="ARBA00022553"/>
    </source>
</evidence>